<dbReference type="GO" id="GO:0016301">
    <property type="term" value="F:kinase activity"/>
    <property type="evidence" value="ECO:0007669"/>
    <property type="project" value="UniProtKB-KW"/>
</dbReference>
<dbReference type="EMBL" id="ACJA02000004">
    <property type="protein sequence ID" value="EFH94935.1"/>
    <property type="molecule type" value="Genomic_DNA"/>
</dbReference>
<feature type="domain" description="Thiamin pyrophosphokinase thiamin-binding" evidence="6">
    <location>
        <begin position="142"/>
        <end position="207"/>
    </location>
</feature>
<dbReference type="SUPFAM" id="SSF63999">
    <property type="entry name" value="Thiamin pyrophosphokinase, catalytic domain"/>
    <property type="match status" value="1"/>
</dbReference>
<evidence type="ECO:0000313" key="7">
    <source>
        <dbReference type="EMBL" id="EFH94935.1"/>
    </source>
</evidence>
<comment type="caution">
    <text evidence="7">The sequence shown here is derived from an EMBL/GenBank/DDBJ whole genome shotgun (WGS) entry which is preliminary data.</text>
</comment>
<keyword evidence="4" id="KW-0067">ATP-binding</keyword>
<dbReference type="Gene3D" id="3.40.50.10240">
    <property type="entry name" value="Thiamin pyrophosphokinase, catalytic domain"/>
    <property type="match status" value="1"/>
</dbReference>
<dbReference type="EC" id="2.7.6.2" evidence="5"/>
<dbReference type="Pfam" id="PF04263">
    <property type="entry name" value="TPK_catalytic"/>
    <property type="match status" value="1"/>
</dbReference>
<dbReference type="SUPFAM" id="SSF63862">
    <property type="entry name" value="Thiamin pyrophosphokinase, substrate-binding domain"/>
    <property type="match status" value="1"/>
</dbReference>
<evidence type="ECO:0000256" key="5">
    <source>
        <dbReference type="NCBIfam" id="TIGR01378"/>
    </source>
</evidence>
<dbReference type="HOGENOM" id="CLU_044237_1_0_9"/>
<dbReference type="GO" id="GO:0006772">
    <property type="term" value="P:thiamine metabolic process"/>
    <property type="evidence" value="ECO:0007669"/>
    <property type="project" value="UniProtKB-UniRule"/>
</dbReference>
<dbReference type="PANTHER" id="PTHR41299">
    <property type="entry name" value="THIAMINE PYROPHOSPHOKINASE"/>
    <property type="match status" value="1"/>
</dbReference>
<dbReference type="InterPro" id="IPR007373">
    <property type="entry name" value="Thiamin_PyroPKinase_B1-bd"/>
</dbReference>
<evidence type="ECO:0000256" key="2">
    <source>
        <dbReference type="ARBA" id="ARBA00022741"/>
    </source>
</evidence>
<dbReference type="InterPro" id="IPR036759">
    <property type="entry name" value="TPK_catalytic_sf"/>
</dbReference>
<name>A0A0E1X8K6_STAAU</name>
<evidence type="ECO:0000259" key="6">
    <source>
        <dbReference type="SMART" id="SM00983"/>
    </source>
</evidence>
<dbReference type="GO" id="GO:0030975">
    <property type="term" value="F:thiamine binding"/>
    <property type="evidence" value="ECO:0007669"/>
    <property type="project" value="InterPro"/>
</dbReference>
<dbReference type="GO" id="GO:0005524">
    <property type="term" value="F:ATP binding"/>
    <property type="evidence" value="ECO:0007669"/>
    <property type="project" value="UniProtKB-KW"/>
</dbReference>
<dbReference type="Proteomes" id="UP000003455">
    <property type="component" value="Chromosome"/>
</dbReference>
<dbReference type="InterPro" id="IPR007371">
    <property type="entry name" value="TPK_catalytic"/>
</dbReference>
<accession>A0A0E1X8K6</accession>
<dbReference type="CDD" id="cd07995">
    <property type="entry name" value="TPK"/>
    <property type="match status" value="1"/>
</dbReference>
<dbReference type="PANTHER" id="PTHR41299:SF1">
    <property type="entry name" value="THIAMINE PYROPHOSPHOKINASE"/>
    <property type="match status" value="1"/>
</dbReference>
<dbReference type="InterPro" id="IPR006282">
    <property type="entry name" value="Thi_PPkinase"/>
</dbReference>
<dbReference type="AlphaFoldDB" id="A0A0E1X8K6"/>
<sequence>MYMHINLLCSDRHLPQDIWAKSNEGKWGGVDRGALILLKHQIIPFFSVGDFDSVSKEERQLLTEQLQIKPVQAEKADTDLALAVDKAVALGFDSITIYGATGGRLDHFFGAIQLLLKKAYYKHDVHIEVIDQQNKIELLPKGQHTVEKDKSYPYISFIPMTDDVELSLAGFKYNLARQMLNIGSTLTISNEIESLQAKVTVHDGLILQIRSTDLN</sequence>
<keyword evidence="2" id="KW-0547">Nucleotide-binding</keyword>
<gene>
    <name evidence="7" type="ORF">HMPREF0769_12556</name>
</gene>
<organism evidence="7">
    <name type="scientific">Staphylococcus aureus subsp. aureus MN8</name>
    <dbReference type="NCBI Taxonomy" id="548470"/>
    <lineage>
        <taxon>Bacteria</taxon>
        <taxon>Bacillati</taxon>
        <taxon>Bacillota</taxon>
        <taxon>Bacilli</taxon>
        <taxon>Bacillales</taxon>
        <taxon>Staphylococcaceae</taxon>
        <taxon>Staphylococcus</taxon>
    </lineage>
</organism>
<keyword evidence="3 7" id="KW-0418">Kinase</keyword>
<proteinExistence type="predicted"/>
<dbReference type="GO" id="GO:0009229">
    <property type="term" value="P:thiamine diphosphate biosynthetic process"/>
    <property type="evidence" value="ECO:0007669"/>
    <property type="project" value="InterPro"/>
</dbReference>
<evidence type="ECO:0000256" key="3">
    <source>
        <dbReference type="ARBA" id="ARBA00022777"/>
    </source>
</evidence>
<dbReference type="GO" id="GO:0004788">
    <property type="term" value="F:thiamine diphosphokinase activity"/>
    <property type="evidence" value="ECO:0007669"/>
    <property type="project" value="UniProtKB-UniRule"/>
</dbReference>
<dbReference type="Pfam" id="PF04265">
    <property type="entry name" value="TPK_B1_binding"/>
    <property type="match status" value="1"/>
</dbReference>
<evidence type="ECO:0000256" key="1">
    <source>
        <dbReference type="ARBA" id="ARBA00022679"/>
    </source>
</evidence>
<evidence type="ECO:0000256" key="4">
    <source>
        <dbReference type="ARBA" id="ARBA00022840"/>
    </source>
</evidence>
<keyword evidence="1 7" id="KW-0808">Transferase</keyword>
<dbReference type="InterPro" id="IPR053149">
    <property type="entry name" value="TPK"/>
</dbReference>
<dbReference type="InterPro" id="IPR036371">
    <property type="entry name" value="TPK_B1-bd_sf"/>
</dbReference>
<protein>
    <recommendedName>
        <fullName evidence="5">Thiamine diphosphokinase</fullName>
        <ecNumber evidence="5">2.7.6.2</ecNumber>
    </recommendedName>
</protein>
<dbReference type="SMART" id="SM00983">
    <property type="entry name" value="TPK_B1_binding"/>
    <property type="match status" value="1"/>
</dbReference>
<reference evidence="7" key="1">
    <citation type="submission" date="2010-05" db="EMBL/GenBank/DDBJ databases">
        <authorList>
            <person name="Muzny D."/>
            <person name="Qin X."/>
            <person name="Buhay C."/>
            <person name="Dugan-Rocha S."/>
            <person name="Ding Y."/>
            <person name="Chen G."/>
            <person name="Hawes A."/>
            <person name="Holder M."/>
            <person name="Jhangiani S."/>
            <person name="Johnson A."/>
            <person name="Khan Z."/>
            <person name="Li Z."/>
            <person name="Liu W."/>
            <person name="Liu X."/>
            <person name="Perez L."/>
            <person name="Shen H."/>
            <person name="Wang Q."/>
            <person name="Watt J."/>
            <person name="Xi L."/>
            <person name="Xin Y."/>
            <person name="Zhou J."/>
            <person name="Deng J."/>
            <person name="Jiang H."/>
            <person name="Liu Y."/>
            <person name="Qu J."/>
            <person name="Song X.-Z."/>
            <person name="Zhang L."/>
            <person name="Villasana D."/>
            <person name="Johnson A."/>
            <person name="Liu J."/>
            <person name="Liyanage D."/>
            <person name="Lorensuhewa L."/>
            <person name="Robinson T."/>
            <person name="Song A."/>
            <person name="Song B.-B."/>
            <person name="Dinh H."/>
            <person name="Thornton R."/>
            <person name="Coyle M."/>
            <person name="Francisco L."/>
            <person name="Jackson L."/>
            <person name="Javaid M."/>
            <person name="Korchina V."/>
            <person name="Kovar C."/>
            <person name="Mata R."/>
            <person name="Mathew T."/>
            <person name="Ngo R."/>
            <person name="Nguyen L."/>
            <person name="Nguyen N."/>
            <person name="Okwuonu G."/>
            <person name="Ongeri F."/>
            <person name="Pham C."/>
            <person name="Simmons D."/>
            <person name="Wilczek-Boney K."/>
            <person name="Hale W."/>
            <person name="Jakkamsetti A."/>
            <person name="Pham P."/>
            <person name="Ruth R."/>
            <person name="San Lucas F."/>
            <person name="Warren J."/>
            <person name="Zhang J."/>
            <person name="Zhao Z."/>
            <person name="Zhou C."/>
            <person name="Zhu D."/>
            <person name="Lee S."/>
            <person name="Bess C."/>
            <person name="Blankenburg K."/>
            <person name="Forbes L."/>
            <person name="Fu Q."/>
            <person name="Gubbala S."/>
            <person name="Hirani K."/>
            <person name="Jayaseelan J.C."/>
            <person name="Lara F."/>
            <person name="Munidasa M."/>
            <person name="Palculict T."/>
            <person name="Patil S."/>
            <person name="Pu L.-L."/>
            <person name="Saada N."/>
            <person name="Tang L."/>
            <person name="Weissenberger G."/>
            <person name="Zhu Y."/>
            <person name="Hemphill L."/>
            <person name="Shang Y."/>
            <person name="Youmans B."/>
            <person name="Ayvaz T."/>
            <person name="Ross M."/>
            <person name="Santibanez J."/>
            <person name="Aqrawi P."/>
            <person name="Gross S."/>
            <person name="Joshi V."/>
            <person name="Fowler G."/>
            <person name="Nazareth L."/>
            <person name="Reid J."/>
            <person name="Worley K."/>
            <person name="Petrosino J."/>
            <person name="Highlander S."/>
            <person name="Gibbs R."/>
        </authorList>
    </citation>
    <scope>NUCLEOTIDE SEQUENCE [LARGE SCALE GENOMIC DNA]</scope>
    <source>
        <strain evidence="7">MN8</strain>
    </source>
</reference>
<dbReference type="NCBIfam" id="TIGR01378">
    <property type="entry name" value="thi_PPkinase"/>
    <property type="match status" value="1"/>
</dbReference>